<dbReference type="AlphaFoldDB" id="A0A077EIP0"/>
<organism evidence="1 2">
    <name type="scientific">Elizabethkingia anophelis NUHP1</name>
    <dbReference type="NCBI Taxonomy" id="1338011"/>
    <lineage>
        <taxon>Bacteria</taxon>
        <taxon>Pseudomonadati</taxon>
        <taxon>Bacteroidota</taxon>
        <taxon>Flavobacteriia</taxon>
        <taxon>Flavobacteriales</taxon>
        <taxon>Weeksellaceae</taxon>
        <taxon>Elizabethkingia</taxon>
    </lineage>
</organism>
<dbReference type="EMBL" id="CP007547">
    <property type="protein sequence ID" value="AIL47332.1"/>
    <property type="molecule type" value="Genomic_DNA"/>
</dbReference>
<accession>A0A077EIP0</accession>
<dbReference type="Proteomes" id="UP000028933">
    <property type="component" value="Chromosome"/>
</dbReference>
<proteinExistence type="predicted"/>
<dbReference type="eggNOG" id="COG3121">
    <property type="taxonomic scope" value="Bacteria"/>
</dbReference>
<evidence type="ECO:0000313" key="2">
    <source>
        <dbReference type="Proteomes" id="UP000028933"/>
    </source>
</evidence>
<dbReference type="Gene3D" id="2.60.40.10">
    <property type="entry name" value="Immunoglobulins"/>
    <property type="match status" value="1"/>
</dbReference>
<dbReference type="HOGENOM" id="CLU_087886_0_0_10"/>
<evidence type="ECO:0000313" key="1">
    <source>
        <dbReference type="EMBL" id="AIL47332.1"/>
    </source>
</evidence>
<gene>
    <name evidence="1" type="ORF">BD94_3557</name>
</gene>
<dbReference type="STRING" id="1338011.BD94_3557"/>
<name>A0A077EIP0_9FLAO</name>
<reference evidence="1" key="1">
    <citation type="journal article" date="2013" name="Lancet">
        <title>First case of E anophelis outbreak in an intensive-care unit.</title>
        <authorList>
            <person name="Teo J."/>
            <person name="Tan S.Y."/>
            <person name="Tay M."/>
            <person name="Ding Y."/>
            <person name="Kjelleberg S."/>
            <person name="Givskov M."/>
            <person name="Lin R.T."/>
            <person name="Yang L."/>
        </authorList>
    </citation>
    <scope>NUCLEOTIDE SEQUENCE [LARGE SCALE GENOMIC DNA]</scope>
    <source>
        <strain evidence="1">NUHP1</strain>
    </source>
</reference>
<dbReference type="KEGG" id="eao:BD94_3557"/>
<evidence type="ECO:0008006" key="3">
    <source>
        <dbReference type="Google" id="ProtNLM"/>
    </source>
</evidence>
<protein>
    <recommendedName>
        <fullName evidence="3">Molecular chaperone</fullName>
    </recommendedName>
</protein>
<dbReference type="InterPro" id="IPR013783">
    <property type="entry name" value="Ig-like_fold"/>
</dbReference>
<sequence>MKRILISLSILFIFLFGIIAKGQAGITVSPPRNYFTSNAGESSTKKVLVTNPSKTTTLELTVSLNDWTYDEKGNNVISEPGTLENSAVNWVSIKPQSYFSLNPGETKELEITVTPPAIRKDALPVHTCLMYITQTNPVDAINEKGALVKVSVRTGIKIYHRYSSQREPNMDFTDYKYEKDSKSLVLEIINQGNVWTDGTIHTEMINQQNGAKYNLEDEIIYTLPSDKRIVTIPLPKGLEKGKYIVTSTFTYGDDNVIKMAELTFINE</sequence>
<dbReference type="RefSeq" id="WP_024566380.1">
    <property type="nucleotide sequence ID" value="NZ_CP007547.1"/>
</dbReference>
<reference evidence="1" key="2">
    <citation type="journal article" date="2015" name="Genome Biol. Evol.">
        <title>Complete Genome Sequence and Transcriptomic Analysis of the Novel Pathogen Elizabethkingia anophelis in Response to Oxidative Stress.</title>
        <authorList>
            <person name="Li Y."/>
            <person name="Liu Y."/>
            <person name="Chew S.C."/>
            <person name="Tay M."/>
            <person name="Salido M.M."/>
            <person name="Teo J."/>
            <person name="Lauro F.M."/>
            <person name="Givskov M."/>
            <person name="Yang L."/>
        </authorList>
    </citation>
    <scope>NUCLEOTIDE SEQUENCE</scope>
    <source>
        <strain evidence="1">NUHP1</strain>
    </source>
</reference>